<feature type="non-terminal residue" evidence="1">
    <location>
        <position position="1"/>
    </location>
</feature>
<proteinExistence type="predicted"/>
<dbReference type="EMBL" id="UINC01008889">
    <property type="protein sequence ID" value="SVA39951.1"/>
    <property type="molecule type" value="Genomic_DNA"/>
</dbReference>
<dbReference type="AlphaFoldDB" id="A0A381VIV2"/>
<reference evidence="1" key="1">
    <citation type="submission" date="2018-05" db="EMBL/GenBank/DDBJ databases">
        <authorList>
            <person name="Lanie J.A."/>
            <person name="Ng W.-L."/>
            <person name="Kazmierczak K.M."/>
            <person name="Andrzejewski T.M."/>
            <person name="Davidsen T.M."/>
            <person name="Wayne K.J."/>
            <person name="Tettelin H."/>
            <person name="Glass J.I."/>
            <person name="Rusch D."/>
            <person name="Podicherti R."/>
            <person name="Tsui H.-C.T."/>
            <person name="Winkler M.E."/>
        </authorList>
    </citation>
    <scope>NUCLEOTIDE SEQUENCE</scope>
</reference>
<accession>A0A381VIV2</accession>
<organism evidence="1">
    <name type="scientific">marine metagenome</name>
    <dbReference type="NCBI Taxonomy" id="408172"/>
    <lineage>
        <taxon>unclassified sequences</taxon>
        <taxon>metagenomes</taxon>
        <taxon>ecological metagenomes</taxon>
    </lineage>
</organism>
<gene>
    <name evidence="1" type="ORF">METZ01_LOCUS92805</name>
</gene>
<protein>
    <submittedName>
        <fullName evidence="1">Uncharacterized protein</fullName>
    </submittedName>
</protein>
<evidence type="ECO:0000313" key="1">
    <source>
        <dbReference type="EMBL" id="SVA39951.1"/>
    </source>
</evidence>
<sequence length="287" mass="33557">VPDFYDIAKEKGFHSQAVSYCIEFFPAPLPSGDDNLSGINICDPMSLCGMSHHFGAYTELFLPSEETVVITIGDDDGNPIPNAEEIKIPRNDFIDFQLMQMDLETLWNYPSRIGLTFDDDELVKLLLSPDAVDNNGTSYRTQFENGEYDALERDLEWYVADCGGLHIHKPENPEHFSSWQKNKKKGLALLEKLRKEQPEFLFERLRECMFNEDFGYLSFLETEIDENYMDVVHKYSEWNCDLMIVSYGDFWTYYRPHSHEQPMNYFATSSWELRSMYLRNYDEGEPL</sequence>
<name>A0A381VIV2_9ZZZZ</name>